<proteinExistence type="predicted"/>
<evidence type="ECO:0000313" key="1">
    <source>
        <dbReference type="EMBL" id="KAK7610282.1"/>
    </source>
</evidence>
<organism evidence="1 2">
    <name type="scientific">Phyllosticta paracitricarpa</name>
    <dbReference type="NCBI Taxonomy" id="2016321"/>
    <lineage>
        <taxon>Eukaryota</taxon>
        <taxon>Fungi</taxon>
        <taxon>Dikarya</taxon>
        <taxon>Ascomycota</taxon>
        <taxon>Pezizomycotina</taxon>
        <taxon>Dothideomycetes</taxon>
        <taxon>Dothideomycetes incertae sedis</taxon>
        <taxon>Botryosphaeriales</taxon>
        <taxon>Phyllostictaceae</taxon>
        <taxon>Phyllosticta</taxon>
    </lineage>
</organism>
<accession>A0ABR1N4Y6</accession>
<dbReference type="Proteomes" id="UP001367316">
    <property type="component" value="Unassembled WGS sequence"/>
</dbReference>
<protein>
    <submittedName>
        <fullName evidence="1">Uncharacterized protein</fullName>
    </submittedName>
</protein>
<evidence type="ECO:0000313" key="2">
    <source>
        <dbReference type="Proteomes" id="UP001367316"/>
    </source>
</evidence>
<name>A0ABR1N4Y6_9PEZI</name>
<comment type="caution">
    <text evidence="1">The sequence shown here is derived from an EMBL/GenBank/DDBJ whole genome shotgun (WGS) entry which is preliminary data.</text>
</comment>
<keyword evidence="2" id="KW-1185">Reference proteome</keyword>
<sequence length="146" mass="17091">MSDEEKMVKVVWTWQRPNSQERLENILAVAFEAALSVDPDVTEINIRAEPHEHTYTNGQWRDEIPHVTMSIRNEQQIINGVFQTYHANTDKTKPVYRFTYASKKGGPTEITRTDRRTGYPLWNPDKDVEEWTHSKLAEFVERINSS</sequence>
<dbReference type="EMBL" id="JBBPBF010000018">
    <property type="protein sequence ID" value="KAK7610282.1"/>
    <property type="molecule type" value="Genomic_DNA"/>
</dbReference>
<gene>
    <name evidence="1" type="ORF">JOL62DRAFT_110912</name>
</gene>
<reference evidence="1 2" key="1">
    <citation type="submission" date="2024-04" db="EMBL/GenBank/DDBJ databases">
        <title>Phyllosticta paracitricarpa is synonymous to the EU quarantine fungus P. citricarpa based on phylogenomic analyses.</title>
        <authorList>
            <consortium name="Lawrence Berkeley National Laboratory"/>
            <person name="Van ingen-buijs V.A."/>
            <person name="Van westerhoven A.C."/>
            <person name="Haridas S."/>
            <person name="Skiadas P."/>
            <person name="Martin F."/>
            <person name="Groenewald J.Z."/>
            <person name="Crous P.W."/>
            <person name="Seidl M.F."/>
        </authorList>
    </citation>
    <scope>NUCLEOTIDE SEQUENCE [LARGE SCALE GENOMIC DNA]</scope>
    <source>
        <strain evidence="1 2">CBS 141358</strain>
    </source>
</reference>